<evidence type="ECO:0000259" key="11">
    <source>
        <dbReference type="PROSITE" id="PS50929"/>
    </source>
</evidence>
<keyword evidence="3 9" id="KW-0812">Transmembrane</keyword>
<dbReference type="Pfam" id="PF00005">
    <property type="entry name" value="ABC_tran"/>
    <property type="match status" value="2"/>
</dbReference>
<dbReference type="FunFam" id="3.40.50.300:FF:000163">
    <property type="entry name" value="Multidrug resistance-associated protein member 4"/>
    <property type="match status" value="1"/>
</dbReference>
<accession>E9HIJ9</accession>
<comment type="subcellular location">
    <subcellularLocation>
        <location evidence="1">Membrane</location>
        <topology evidence="1">Multi-pass membrane protein</topology>
    </subcellularLocation>
</comment>
<feature type="domain" description="ABC transporter" evidence="10">
    <location>
        <begin position="743"/>
        <end position="977"/>
    </location>
</feature>
<feature type="transmembrane region" description="Helical" evidence="9">
    <location>
        <begin position="1290"/>
        <end position="1309"/>
    </location>
</feature>
<dbReference type="SUPFAM" id="SSF90123">
    <property type="entry name" value="ABC transporter transmembrane region"/>
    <property type="match status" value="2"/>
</dbReference>
<keyword evidence="13" id="KW-1185">Reference proteome</keyword>
<feature type="transmembrane region" description="Helical" evidence="9">
    <location>
        <begin position="335"/>
        <end position="353"/>
    </location>
</feature>
<gene>
    <name evidence="12" type="ORF">DAPPUDRAFT_442500</name>
</gene>
<name>E9HIJ9_DAPPU</name>
<evidence type="ECO:0000256" key="2">
    <source>
        <dbReference type="ARBA" id="ARBA00022448"/>
    </source>
</evidence>
<dbReference type="eggNOG" id="KOG0054">
    <property type="taxonomic scope" value="Eukaryota"/>
</dbReference>
<organism evidence="12 13">
    <name type="scientific">Daphnia pulex</name>
    <name type="common">Water flea</name>
    <dbReference type="NCBI Taxonomy" id="6669"/>
    <lineage>
        <taxon>Eukaryota</taxon>
        <taxon>Metazoa</taxon>
        <taxon>Ecdysozoa</taxon>
        <taxon>Arthropoda</taxon>
        <taxon>Crustacea</taxon>
        <taxon>Branchiopoda</taxon>
        <taxon>Diplostraca</taxon>
        <taxon>Cladocera</taxon>
        <taxon>Anomopoda</taxon>
        <taxon>Daphniidae</taxon>
        <taxon>Daphnia</taxon>
    </lineage>
</organism>
<feature type="transmembrane region" description="Helical" evidence="9">
    <location>
        <begin position="632"/>
        <end position="653"/>
    </location>
</feature>
<feature type="transmembrane region" description="Helical" evidence="9">
    <location>
        <begin position="1070"/>
        <end position="1094"/>
    </location>
</feature>
<feature type="transmembrane region" description="Helical" evidence="9">
    <location>
        <begin position="48"/>
        <end position="69"/>
    </location>
</feature>
<protein>
    <submittedName>
        <fullName evidence="12">Sulfonylurea receptor 2B-like protein</fullName>
    </submittedName>
</protein>
<dbReference type="PANTHER" id="PTHR24223:SF461">
    <property type="entry name" value="ATP-BINDING CASSETTE SUB-FAMILY C MEMBER SUR"/>
    <property type="match status" value="1"/>
</dbReference>
<dbReference type="InterPro" id="IPR011527">
    <property type="entry name" value="ABC1_TM_dom"/>
</dbReference>
<dbReference type="PANTHER" id="PTHR24223">
    <property type="entry name" value="ATP-BINDING CASSETTE SUB-FAMILY C"/>
    <property type="match status" value="1"/>
</dbReference>
<dbReference type="InterPro" id="IPR050173">
    <property type="entry name" value="ABC_transporter_C-like"/>
</dbReference>
<feature type="domain" description="ABC transporter" evidence="10">
    <location>
        <begin position="1354"/>
        <end position="1582"/>
    </location>
</feature>
<feature type="compositionally biased region" description="Basic and acidic residues" evidence="8">
    <location>
        <begin position="220"/>
        <end position="239"/>
    </location>
</feature>
<keyword evidence="6 9" id="KW-1133">Transmembrane helix</keyword>
<feature type="transmembrane region" description="Helical" evidence="9">
    <location>
        <begin position="483"/>
        <end position="506"/>
    </location>
</feature>
<evidence type="ECO:0000313" key="13">
    <source>
        <dbReference type="Proteomes" id="UP000000305"/>
    </source>
</evidence>
<feature type="domain" description="ABC transmembrane type-1" evidence="11">
    <location>
        <begin position="348"/>
        <end position="658"/>
    </location>
</feature>
<dbReference type="CDD" id="cd03250">
    <property type="entry name" value="ABCC_MRP_domain1"/>
    <property type="match status" value="1"/>
</dbReference>
<evidence type="ECO:0000256" key="3">
    <source>
        <dbReference type="ARBA" id="ARBA00022692"/>
    </source>
</evidence>
<feature type="transmembrane region" description="Helical" evidence="9">
    <location>
        <begin position="1255"/>
        <end position="1278"/>
    </location>
</feature>
<sequence>MNEYNWTQRLGTYFCERRDEPDEFDHQGQEKVDEFQCLLDVSGATRDLIVAFVWLSILIYTCGVVKNVQRTYPLLRNHSAVVSRYSLHDLRWLLAFALFLTHLTDLGDALLIWKSNPLQIAIVSLVLPVCNALVVVLSCVYFDRIEVWQRGLYLLWTCPHWLAETILNLVRWHHFRVNDVRETAALKSVEVQLVTTWIKIFLAVFLLIVDASTAFQGRRSAAEPKNPSEPKKKEMHPPNKDMASTRSLDSVFVSTGKQQQQAFAAQADKSPACCYLHGQSNLLSKATFFWLNPLLMAGFWTPLEQKHLGPIPDDYKASQLSQQIRRLADTKTPNLWRCYWTFSWPAILLGGWLKFLGDLVGYVAPLGIQVMVNYVGTNSTSSSNSTSTNNATAGAHFDYPTVTEFLSNGYIMAVIVFLSSFLQGTLSQASSHVLCVEGIRLKTALQSFMYEKSLRLSSLNSATLQLDAGTLSQLLTEDCDNTMVLLCLCHYLWAIPLKLAILLYLLHEKLGVGSVIAALLCLLLMVPAQFLLGRNISHQNKSSMREAGRRLAKIHEWVSNMKLFRLYAWERSGLSRIRAVRRKELQHLWSYSIQWAWATFLTQASTVALTLLTFVLHPFLSASGTSPSAAQALSGLALINQFTVPLTIIPVIVPELIAACNSTFRLNEFFRKSDINVQRHHHPKPLMESNSVQSNPSTTTESLSVRTLENIVEDEEHQQSSSLESCSESETSACLDQQEEVAIRISHATFSWHPMDVDTNQSDFKLSDINLNIKRGKLTAIVGHVGSGKSSLLMALLGELEMKTGSLTWSSSASSQIGYVAQRPWLMHASLRDNILFGNALYAKRYSKVLEACALTQDVELFQQRDTTLIGSKGQNVSGGQKARISLARAIYSPASTLLLDDPFAALDLAVAQHVFSEAIQRVLLRQGRNVIMATHHMEYALQADHVIVLDSGNIFVQGPPEKVASVWPELLNQSSQSDQDSTVDEERQYGRIPRRLYWLYARACGLILTLSYFCGSIGWQCARLATDYWLVVYQIEAHDSSSSADNLPYEDPQQPLEISDQTEKNSSSYFYLGIYVLLSVVSVVAALMTNILGQAAGNQGRKRLHDDLLTSLSRCHTHLFDVEPTGRILNRFSSDMSMIDKKLATTVQRLVQFVLMCLSAIVINVAISPWSLLLALLIVIIFYLLQRFFRTSARELQRLESLSKGPVVSHLTETLSGLSTVRAFGQQRRFLQTMYEHMDTHSAAVLVLNSTNRWLGFALDSLGAAVVLVAMLLALFVHKNQPEYLTPGQVGLAISYTLMTPIYLQWVVRFWSELEMYFNAVERVLHYSHLQPESESTSESAVVDSQWPSKGDIEIVHLSVTYHRSLEPVLRDLTLTIAHGQKIGICGRTGSGKSTLVNAIFRLADTASGHIKLNGIDIASLEPHFLRSRLTAVPQDTLIFAGTLRYSDNLDPENKIADEELWAALEAVNLKDTFRNTGLDGELFKGGSCSLSVGQQQLFSLARAALRPSPVLVLDEPSSALDTEAEQTLHHCLDNLFKDRTVILVAHRVSSLKKCDWICVIESGQLVLQGTPDQVLNELPIFD</sequence>
<evidence type="ECO:0000256" key="8">
    <source>
        <dbReference type="SAM" id="MobiDB-lite"/>
    </source>
</evidence>
<dbReference type="FunFam" id="3.40.50.300:FF:000997">
    <property type="entry name" value="Multidrug resistance-associated protein 1"/>
    <property type="match status" value="1"/>
</dbReference>
<feature type="region of interest" description="Disordered" evidence="8">
    <location>
        <begin position="219"/>
        <end position="244"/>
    </location>
</feature>
<dbReference type="InterPro" id="IPR017871">
    <property type="entry name" value="ABC_transporter-like_CS"/>
</dbReference>
<feature type="transmembrane region" description="Helical" evidence="9">
    <location>
        <begin position="119"/>
        <end position="141"/>
    </location>
</feature>
<dbReference type="CDD" id="cd03244">
    <property type="entry name" value="ABCC_MRP_domain2"/>
    <property type="match status" value="1"/>
</dbReference>
<feature type="transmembrane region" description="Helical" evidence="9">
    <location>
        <begin position="998"/>
        <end position="1020"/>
    </location>
</feature>
<dbReference type="InterPro" id="IPR036640">
    <property type="entry name" value="ABC1_TM_sf"/>
</dbReference>
<dbReference type="PROSITE" id="PS50929">
    <property type="entry name" value="ABC_TM1F"/>
    <property type="match status" value="2"/>
</dbReference>
<evidence type="ECO:0000256" key="1">
    <source>
        <dbReference type="ARBA" id="ARBA00004141"/>
    </source>
</evidence>
<dbReference type="InterPro" id="IPR027417">
    <property type="entry name" value="P-loop_NTPase"/>
</dbReference>
<feature type="transmembrane region" description="Helical" evidence="9">
    <location>
        <begin position="512"/>
        <end position="532"/>
    </location>
</feature>
<dbReference type="InterPro" id="IPR003439">
    <property type="entry name" value="ABC_transporter-like_ATP-bd"/>
</dbReference>
<dbReference type="Gene3D" id="3.40.50.300">
    <property type="entry name" value="P-loop containing nucleotide triphosphate hydrolases"/>
    <property type="match status" value="2"/>
</dbReference>
<dbReference type="SUPFAM" id="SSF52540">
    <property type="entry name" value="P-loop containing nucleoside triphosphate hydrolases"/>
    <property type="match status" value="2"/>
</dbReference>
<feature type="transmembrane region" description="Helical" evidence="9">
    <location>
        <begin position="405"/>
        <end position="422"/>
    </location>
</feature>
<dbReference type="KEGG" id="dpx:DAPPUDRAFT_442500"/>
<dbReference type="SMART" id="SM00382">
    <property type="entry name" value="AAA"/>
    <property type="match status" value="2"/>
</dbReference>
<dbReference type="Proteomes" id="UP000000305">
    <property type="component" value="Unassembled WGS sequence"/>
</dbReference>
<dbReference type="FunFam" id="1.20.1560.10:FF:000161">
    <property type="entry name" value="Uncharacterized protein, isoform C"/>
    <property type="match status" value="1"/>
</dbReference>
<dbReference type="CDD" id="cd18602">
    <property type="entry name" value="ABC_6TM_SUR1_D2_like"/>
    <property type="match status" value="1"/>
</dbReference>
<dbReference type="GO" id="GO:0016887">
    <property type="term" value="F:ATP hydrolysis activity"/>
    <property type="evidence" value="ECO:0007669"/>
    <property type="project" value="InterPro"/>
</dbReference>
<feature type="transmembrane region" description="Helical" evidence="9">
    <location>
        <begin position="595"/>
        <end position="620"/>
    </location>
</feature>
<dbReference type="PROSITE" id="PS50893">
    <property type="entry name" value="ABC_TRANSPORTER_2"/>
    <property type="match status" value="2"/>
</dbReference>
<dbReference type="GO" id="GO:0055085">
    <property type="term" value="P:transmembrane transport"/>
    <property type="evidence" value="ECO:0000318"/>
    <property type="project" value="GO_Central"/>
</dbReference>
<evidence type="ECO:0000256" key="7">
    <source>
        <dbReference type="ARBA" id="ARBA00023136"/>
    </source>
</evidence>
<evidence type="ECO:0000259" key="10">
    <source>
        <dbReference type="PROSITE" id="PS50893"/>
    </source>
</evidence>
<proteinExistence type="predicted"/>
<dbReference type="InterPro" id="IPR003593">
    <property type="entry name" value="AAA+_ATPase"/>
</dbReference>
<evidence type="ECO:0000256" key="9">
    <source>
        <dbReference type="SAM" id="Phobius"/>
    </source>
</evidence>
<evidence type="ECO:0000256" key="4">
    <source>
        <dbReference type="ARBA" id="ARBA00022741"/>
    </source>
</evidence>
<dbReference type="GO" id="GO:0140359">
    <property type="term" value="F:ABC-type transporter activity"/>
    <property type="evidence" value="ECO:0000318"/>
    <property type="project" value="GO_Central"/>
</dbReference>
<dbReference type="HOGENOM" id="CLU_000604_27_1_1"/>
<dbReference type="GO" id="GO:0005524">
    <property type="term" value="F:ATP binding"/>
    <property type="evidence" value="ECO:0007669"/>
    <property type="project" value="UniProtKB-KW"/>
</dbReference>
<dbReference type="PROSITE" id="PS00211">
    <property type="entry name" value="ABC_TRANSPORTER_1"/>
    <property type="match status" value="2"/>
</dbReference>
<keyword evidence="4" id="KW-0547">Nucleotide-binding</keyword>
<keyword evidence="5" id="KW-0067">ATP-binding</keyword>
<evidence type="ECO:0000313" key="12">
    <source>
        <dbReference type="EMBL" id="EFX68442.1"/>
    </source>
</evidence>
<feature type="transmembrane region" description="Helical" evidence="9">
    <location>
        <begin position="90"/>
        <end position="113"/>
    </location>
</feature>
<evidence type="ECO:0000256" key="5">
    <source>
        <dbReference type="ARBA" id="ARBA00022840"/>
    </source>
</evidence>
<dbReference type="FunFam" id="1.20.1560.10:FF:000082">
    <property type="entry name" value="ABC transporter, multidrug resistance associated protein"/>
    <property type="match status" value="1"/>
</dbReference>
<dbReference type="Gene3D" id="1.20.1560.10">
    <property type="entry name" value="ABC transporter type 1, transmembrane domain"/>
    <property type="match status" value="2"/>
</dbReference>
<dbReference type="Pfam" id="PF00664">
    <property type="entry name" value="ABC_membrane"/>
    <property type="match status" value="2"/>
</dbReference>
<keyword evidence="12" id="KW-0675">Receptor</keyword>
<dbReference type="STRING" id="6669.E9HIJ9"/>
<keyword evidence="2" id="KW-0813">Transport</keyword>
<dbReference type="CDD" id="cd18591">
    <property type="entry name" value="ABC_6TM_SUR1_D1_like"/>
    <property type="match status" value="1"/>
</dbReference>
<dbReference type="EMBL" id="GL732655">
    <property type="protein sequence ID" value="EFX68442.1"/>
    <property type="molecule type" value="Genomic_DNA"/>
</dbReference>
<dbReference type="GO" id="GO:0005886">
    <property type="term" value="C:plasma membrane"/>
    <property type="evidence" value="ECO:0000318"/>
    <property type="project" value="GO_Central"/>
</dbReference>
<feature type="transmembrane region" description="Helical" evidence="9">
    <location>
        <begin position="191"/>
        <end position="209"/>
    </location>
</feature>
<dbReference type="OrthoDB" id="6347324at2759"/>
<evidence type="ECO:0000256" key="6">
    <source>
        <dbReference type="ARBA" id="ARBA00022989"/>
    </source>
</evidence>
<dbReference type="InParanoid" id="E9HIJ9"/>
<feature type="domain" description="ABC transmembrane type-1" evidence="11">
    <location>
        <begin position="1072"/>
        <end position="1317"/>
    </location>
</feature>
<reference evidence="12 13" key="1">
    <citation type="journal article" date="2011" name="Science">
        <title>The ecoresponsive genome of Daphnia pulex.</title>
        <authorList>
            <person name="Colbourne J.K."/>
            <person name="Pfrender M.E."/>
            <person name="Gilbert D."/>
            <person name="Thomas W.K."/>
            <person name="Tucker A."/>
            <person name="Oakley T.H."/>
            <person name="Tokishita S."/>
            <person name="Aerts A."/>
            <person name="Arnold G.J."/>
            <person name="Basu M.K."/>
            <person name="Bauer D.J."/>
            <person name="Caceres C.E."/>
            <person name="Carmel L."/>
            <person name="Casola C."/>
            <person name="Choi J.H."/>
            <person name="Detter J.C."/>
            <person name="Dong Q."/>
            <person name="Dusheyko S."/>
            <person name="Eads B.D."/>
            <person name="Frohlich T."/>
            <person name="Geiler-Samerotte K.A."/>
            <person name="Gerlach D."/>
            <person name="Hatcher P."/>
            <person name="Jogdeo S."/>
            <person name="Krijgsveld J."/>
            <person name="Kriventseva E.V."/>
            <person name="Kultz D."/>
            <person name="Laforsch C."/>
            <person name="Lindquist E."/>
            <person name="Lopez J."/>
            <person name="Manak J.R."/>
            <person name="Muller J."/>
            <person name="Pangilinan J."/>
            <person name="Patwardhan R.P."/>
            <person name="Pitluck S."/>
            <person name="Pritham E.J."/>
            <person name="Rechtsteiner A."/>
            <person name="Rho M."/>
            <person name="Rogozin I.B."/>
            <person name="Sakarya O."/>
            <person name="Salamov A."/>
            <person name="Schaack S."/>
            <person name="Shapiro H."/>
            <person name="Shiga Y."/>
            <person name="Skalitzky C."/>
            <person name="Smith Z."/>
            <person name="Souvorov A."/>
            <person name="Sung W."/>
            <person name="Tang Z."/>
            <person name="Tsuchiya D."/>
            <person name="Tu H."/>
            <person name="Vos H."/>
            <person name="Wang M."/>
            <person name="Wolf Y.I."/>
            <person name="Yamagata H."/>
            <person name="Yamada T."/>
            <person name="Ye Y."/>
            <person name="Shaw J.R."/>
            <person name="Andrews J."/>
            <person name="Crease T.J."/>
            <person name="Tang H."/>
            <person name="Lucas S.M."/>
            <person name="Robertson H.M."/>
            <person name="Bork P."/>
            <person name="Koonin E.V."/>
            <person name="Zdobnov E.M."/>
            <person name="Grigoriev I.V."/>
            <person name="Lynch M."/>
            <person name="Boore J.L."/>
        </authorList>
    </citation>
    <scope>NUCLEOTIDE SEQUENCE [LARGE SCALE GENOMIC DNA]</scope>
</reference>
<keyword evidence="7 9" id="KW-0472">Membrane</keyword>